<dbReference type="EMBL" id="FNAS01000024">
    <property type="protein sequence ID" value="SDE76800.1"/>
    <property type="molecule type" value="Genomic_DNA"/>
</dbReference>
<evidence type="ECO:0000313" key="2">
    <source>
        <dbReference type="Proteomes" id="UP000198517"/>
    </source>
</evidence>
<gene>
    <name evidence="1" type="ORF">SAMN05421544_12410</name>
</gene>
<dbReference type="Proteomes" id="UP000198517">
    <property type="component" value="Unassembled WGS sequence"/>
</dbReference>
<proteinExistence type="predicted"/>
<reference evidence="1 2" key="1">
    <citation type="submission" date="2016-10" db="EMBL/GenBank/DDBJ databases">
        <authorList>
            <person name="de Groot N.N."/>
        </authorList>
    </citation>
    <scope>NUCLEOTIDE SEQUENCE [LARGE SCALE GENOMIC DNA]</scope>
    <source>
        <strain evidence="1 2">DSM 24015</strain>
    </source>
</reference>
<evidence type="ECO:0000313" key="1">
    <source>
        <dbReference type="EMBL" id="SDE76800.1"/>
    </source>
</evidence>
<accession>A0A1G7FLQ3</accession>
<organism evidence="1 2">
    <name type="scientific">Riemerella columbipharyngis</name>
    <dbReference type="NCBI Taxonomy" id="1071918"/>
    <lineage>
        <taxon>Bacteria</taxon>
        <taxon>Pseudomonadati</taxon>
        <taxon>Bacteroidota</taxon>
        <taxon>Flavobacteriia</taxon>
        <taxon>Flavobacteriales</taxon>
        <taxon>Weeksellaceae</taxon>
        <taxon>Riemerella</taxon>
    </lineage>
</organism>
<name>A0A1G7FLQ3_9FLAO</name>
<dbReference type="OrthoDB" id="1327410at2"/>
<dbReference type="RefSeq" id="WP_092737956.1">
    <property type="nucleotide sequence ID" value="NZ_FNAS01000024.1"/>
</dbReference>
<keyword evidence="2" id="KW-1185">Reference proteome</keyword>
<sequence length="530" mass="61329">MTKTELKEAKERYFLNSKMIKELTSRTLTKETDDEQQTRIKRLLKPENYNAFFDYYFGAESGLPLADAPCAPFHQESYSKVFKDRFIRQLRMWYRGAAKSIHTNVGNILHLKENNELFFALLIGANEGLAKLLLSDLQVQLESNERLIKDFGVQVSYGDWADGEFQTKDGKFFKALGLNQPFRGLRFGAFRPDFASIDDCEDRDRAKRPEMVRKYGEKITGDLKKAFHKQRGRFIVPNNYIVKGGLIDFIKDKFKDSKHLDISRVDLATKNITRDNCQEVKDWEPSWKERYTKQEVINIIMDDDYYTSQREDFNNPIEEGKLFKTAQIIKRKVHYSEAWDGFIVHWDLSYTSNGDYKAGVLIGVQGVRLTVLEIFCQRCSTNAAMDAHFAWIMKYKAKGYTPLSFYDATAAQQVVYEPVILQTAEDNNCTDIPIPMHQQGDKHNRIEATLLNVFNRKILFWDETLSGKDYEAFMNQVLSFEKGTTANDDAPDTLERAVFYCQRYYGFTAPEKGSGKPLIGKRRRASAGRL</sequence>
<protein>
    <recommendedName>
        <fullName evidence="3">Terminase</fullName>
    </recommendedName>
</protein>
<evidence type="ECO:0008006" key="3">
    <source>
        <dbReference type="Google" id="ProtNLM"/>
    </source>
</evidence>
<dbReference type="AlphaFoldDB" id="A0A1G7FLQ3"/>
<dbReference type="STRING" id="1071918.SAMN05421544_12410"/>